<sequence>MRVSAPVSARRAKLTFMVTGQPMRAWLLMAAGDDRGHGGNAGYDDQVDSHYTWDSKVPNHKNPRVGDSVAIWDKERLLGVSVIEQIVTSLGTKTLNRCPHCGTTRISSRKTVLPQFRCMKCHEEFSIPRSEVVEVTHYTARYDAAWTALDGILTGREVRGLAVNAGEFNSIRSLDWDAVRAAFVAKGADRAVHRVEARVDLSWGSATGGRVEFSQGFDHALVRVRRGQQQFREHILATQGSVCAFTGDAPPRVLEAGHLYSYARLGTHVEHGGVMLRRDIHRLFDDGLLAVEPNRLRVDVAPSLAVYPQYARLDGEPLSLRLRDQQVEWLAKHWDEHRVGS</sequence>
<dbReference type="InterPro" id="IPR003615">
    <property type="entry name" value="HNH_nuc"/>
</dbReference>
<reference evidence="2 3" key="1">
    <citation type="submission" date="2019-07" db="EMBL/GenBank/DDBJ databases">
        <title>Whole genome shotgun sequence of Cellulomonas soli NBRC 109434.</title>
        <authorList>
            <person name="Hosoyama A."/>
            <person name="Uohara A."/>
            <person name="Ohji S."/>
            <person name="Ichikawa N."/>
        </authorList>
    </citation>
    <scope>NUCLEOTIDE SEQUENCE [LARGE SCALE GENOMIC DNA]</scope>
    <source>
        <strain evidence="2 3">NBRC 109434</strain>
    </source>
</reference>
<organism evidence="2 3">
    <name type="scientific">Cellulomonas soli</name>
    <dbReference type="NCBI Taxonomy" id="931535"/>
    <lineage>
        <taxon>Bacteria</taxon>
        <taxon>Bacillati</taxon>
        <taxon>Actinomycetota</taxon>
        <taxon>Actinomycetes</taxon>
        <taxon>Micrococcales</taxon>
        <taxon>Cellulomonadaceae</taxon>
        <taxon>Cellulomonas</taxon>
    </lineage>
</organism>
<dbReference type="AlphaFoldDB" id="A0A512PE19"/>
<evidence type="ECO:0000259" key="1">
    <source>
        <dbReference type="Pfam" id="PF13391"/>
    </source>
</evidence>
<evidence type="ECO:0000313" key="3">
    <source>
        <dbReference type="Proteomes" id="UP000321798"/>
    </source>
</evidence>
<protein>
    <recommendedName>
        <fullName evidence="1">HNH nuclease domain-containing protein</fullName>
    </recommendedName>
</protein>
<evidence type="ECO:0000313" key="2">
    <source>
        <dbReference type="EMBL" id="GEP69392.1"/>
    </source>
</evidence>
<dbReference type="OrthoDB" id="4464809at2"/>
<gene>
    <name evidence="2" type="ORF">CSO01_21070</name>
</gene>
<comment type="caution">
    <text evidence="2">The sequence shown here is derived from an EMBL/GenBank/DDBJ whole genome shotgun (WGS) entry which is preliminary data.</text>
</comment>
<dbReference type="Proteomes" id="UP000321798">
    <property type="component" value="Unassembled WGS sequence"/>
</dbReference>
<dbReference type="Pfam" id="PF13391">
    <property type="entry name" value="HNH_2"/>
    <property type="match status" value="1"/>
</dbReference>
<feature type="domain" description="HNH nuclease" evidence="1">
    <location>
        <begin position="243"/>
        <end position="292"/>
    </location>
</feature>
<proteinExistence type="predicted"/>
<name>A0A512PE19_9CELL</name>
<keyword evidence="3" id="KW-1185">Reference proteome</keyword>
<accession>A0A512PE19</accession>
<dbReference type="EMBL" id="BKAL01000007">
    <property type="protein sequence ID" value="GEP69392.1"/>
    <property type="molecule type" value="Genomic_DNA"/>
</dbReference>